<dbReference type="Proteomes" id="UP000216438">
    <property type="component" value="Chromosome"/>
</dbReference>
<proteinExistence type="predicted"/>
<dbReference type="EMBL" id="CP016303">
    <property type="protein sequence ID" value="ASX26849.1"/>
    <property type="molecule type" value="Genomic_DNA"/>
</dbReference>
<dbReference type="OrthoDB" id="467573at2"/>
<sequence>MYLFTGGGIVPGSFFNLKNMRLLHIHPGYLPDIRGADCLLWSTMLGGYPSATCFYLNPGIDTGEVINAAFLPKIALPDLVSDLDEKMIYRLLYSFIDPWVLSVVLRDTLSSTNYLQNITASPQSIEAGTTFHFMHQNIQNAVIKNVFIKNNEQIFQETR</sequence>
<evidence type="ECO:0008006" key="3">
    <source>
        <dbReference type="Google" id="ProtNLM"/>
    </source>
</evidence>
<dbReference type="InterPro" id="IPR036477">
    <property type="entry name" value="Formyl_transf_N_sf"/>
</dbReference>
<evidence type="ECO:0000313" key="1">
    <source>
        <dbReference type="EMBL" id="ASX26849.1"/>
    </source>
</evidence>
<organism evidence="1 2">
    <name type="scientific">Candidatus Hamiltonella defensa</name>
    <name type="common">Bemisia tabaci</name>
    <dbReference type="NCBI Taxonomy" id="672795"/>
    <lineage>
        <taxon>Bacteria</taxon>
        <taxon>Pseudomonadati</taxon>
        <taxon>Pseudomonadota</taxon>
        <taxon>Gammaproteobacteria</taxon>
        <taxon>Enterobacterales</taxon>
        <taxon>Enterobacteriaceae</taxon>
        <taxon>aphid secondary symbionts</taxon>
        <taxon>Candidatus Williamhamiltonella</taxon>
    </lineage>
</organism>
<dbReference type="SUPFAM" id="SSF53328">
    <property type="entry name" value="Formyltransferase"/>
    <property type="match status" value="1"/>
</dbReference>
<name>A0A249DZT3_9ENTR</name>
<dbReference type="AlphaFoldDB" id="A0A249DZT3"/>
<reference evidence="1 2" key="2">
    <citation type="submission" date="2017-09" db="EMBL/GenBank/DDBJ databases">
        <title>The genome of whitefly Bemisia tabaci, a global crop pest, provides novel insights into virus transmission, host adaptation and insecticide resistance.</title>
        <authorList>
            <person name="Kaur N."/>
            <person name="Kliot A."/>
            <person name="Pinheiro P.V."/>
            <person name="Luan J."/>
            <person name="Zheng Y."/>
            <person name="Liu W."/>
            <person name="Sun H."/>
            <person name="Yang X."/>
            <person name="Xu Y."/>
            <person name="Luo Y."/>
            <person name="Kruse A."/>
            <person name="Fisher T.W."/>
            <person name="Nelson D.R."/>
            <person name="Elimelech M."/>
            <person name="MacCoss M."/>
            <person name="Johnson R."/>
            <person name="Cohen E."/>
            <person name="Hunter W.B."/>
            <person name="Brown J.K."/>
            <person name="Jander G."/>
            <person name="Cilia M."/>
            <person name="Douglas A.E."/>
            <person name="Ghanim M."/>
            <person name="Simmons A.M."/>
            <person name="Wintermantel W.M."/>
            <person name="Ling K.-S."/>
            <person name="Fei Z."/>
        </authorList>
    </citation>
    <scope>NUCLEOTIDE SEQUENCE [LARGE SCALE GENOMIC DNA]</scope>
    <source>
        <strain evidence="1 2">MEAM1</strain>
    </source>
</reference>
<evidence type="ECO:0000313" key="2">
    <source>
        <dbReference type="Proteomes" id="UP000216438"/>
    </source>
</evidence>
<dbReference type="RefSeq" id="WP_046492980.1">
    <property type="nucleotide sequence ID" value="NZ_CP016303.1"/>
</dbReference>
<gene>
    <name evidence="1" type="ORF">BA171_07545</name>
</gene>
<protein>
    <recommendedName>
        <fullName evidence="3">Formyl transferase N-terminal domain-containing protein</fullName>
    </recommendedName>
</protein>
<dbReference type="Gene3D" id="3.40.50.170">
    <property type="entry name" value="Formyl transferase, N-terminal domain"/>
    <property type="match status" value="1"/>
</dbReference>
<reference evidence="2" key="1">
    <citation type="submission" date="2016-06" db="EMBL/GenBank/DDBJ databases">
        <authorList>
            <person name="Chen W."/>
            <person name="Hasegawa D.K."/>
        </authorList>
    </citation>
    <scope>NUCLEOTIDE SEQUENCE [LARGE SCALE GENOMIC DNA]</scope>
    <source>
        <strain evidence="2">MEAM1</strain>
    </source>
</reference>
<accession>A0A249DZT3</accession>